<dbReference type="Proteomes" id="UP000001949">
    <property type="component" value="Unassembled WGS sequence"/>
</dbReference>
<gene>
    <name evidence="2" type="ordered locus">TP02_0255</name>
</gene>
<feature type="region of interest" description="Disordered" evidence="1">
    <location>
        <begin position="1"/>
        <end position="20"/>
    </location>
</feature>
<evidence type="ECO:0000256" key="1">
    <source>
        <dbReference type="SAM" id="MobiDB-lite"/>
    </source>
</evidence>
<dbReference type="GeneID" id="3502055"/>
<sequence>MLTYKTKSSEYGESEETTENLHLTEYDENSPHLNVNQIIATDEDDVFWQE</sequence>
<comment type="caution">
    <text evidence="2">The sequence shown here is derived from an EMBL/GenBank/DDBJ whole genome shotgun (WGS) entry which is preliminary data.</text>
</comment>
<protein>
    <submittedName>
        <fullName evidence="2">Uncharacterized protein</fullName>
    </submittedName>
</protein>
<organism evidence="2 3">
    <name type="scientific">Theileria parva</name>
    <name type="common">East coast fever infection agent</name>
    <dbReference type="NCBI Taxonomy" id="5875"/>
    <lineage>
        <taxon>Eukaryota</taxon>
        <taxon>Sar</taxon>
        <taxon>Alveolata</taxon>
        <taxon>Apicomplexa</taxon>
        <taxon>Aconoidasida</taxon>
        <taxon>Piroplasmida</taxon>
        <taxon>Theileriidae</taxon>
        <taxon>Theileria</taxon>
    </lineage>
</organism>
<keyword evidence="3" id="KW-1185">Reference proteome</keyword>
<reference evidence="2 3" key="1">
    <citation type="journal article" date="2005" name="Science">
        <title>Genome sequence of Theileria parva, a bovine pathogen that transforms lymphocytes.</title>
        <authorList>
            <person name="Gardner M.J."/>
            <person name="Bishop R."/>
            <person name="Shah T."/>
            <person name="de Villiers E.P."/>
            <person name="Carlton J.M."/>
            <person name="Hall N."/>
            <person name="Ren Q."/>
            <person name="Paulsen I.T."/>
            <person name="Pain A."/>
            <person name="Berriman M."/>
            <person name="Wilson R.J.M."/>
            <person name="Sato S."/>
            <person name="Ralph S.A."/>
            <person name="Mann D.J."/>
            <person name="Xiong Z."/>
            <person name="Shallom S.J."/>
            <person name="Weidman J."/>
            <person name="Jiang L."/>
            <person name="Lynn J."/>
            <person name="Weaver B."/>
            <person name="Shoaibi A."/>
            <person name="Domingo A.R."/>
            <person name="Wasawo D."/>
            <person name="Crabtree J."/>
            <person name="Wortman J.R."/>
            <person name="Haas B."/>
            <person name="Angiuoli S.V."/>
            <person name="Creasy T.H."/>
            <person name="Lu C."/>
            <person name="Suh B."/>
            <person name="Silva J.C."/>
            <person name="Utterback T.R."/>
            <person name="Feldblyum T.V."/>
            <person name="Pertea M."/>
            <person name="Allen J."/>
            <person name="Nierman W.C."/>
            <person name="Taracha E.L.N."/>
            <person name="Salzberg S.L."/>
            <person name="White O.R."/>
            <person name="Fitzhugh H.A."/>
            <person name="Morzaria S."/>
            <person name="Venter J.C."/>
            <person name="Fraser C.M."/>
            <person name="Nene V."/>
        </authorList>
    </citation>
    <scope>NUCLEOTIDE SEQUENCE [LARGE SCALE GENOMIC DNA]</scope>
    <source>
        <strain evidence="2 3">Muguga</strain>
    </source>
</reference>
<feature type="compositionally biased region" description="Low complexity" evidence="1">
    <location>
        <begin position="1"/>
        <end position="11"/>
    </location>
</feature>
<dbReference type="InParanoid" id="Q4N5N5"/>
<evidence type="ECO:0000313" key="3">
    <source>
        <dbReference type="Proteomes" id="UP000001949"/>
    </source>
</evidence>
<dbReference type="KEGG" id="tpv:TP02_0255"/>
<dbReference type="EMBL" id="AAGK01000002">
    <property type="protein sequence ID" value="EAN32538.1"/>
    <property type="molecule type" value="Genomic_DNA"/>
</dbReference>
<evidence type="ECO:0000313" key="2">
    <source>
        <dbReference type="EMBL" id="EAN32538.1"/>
    </source>
</evidence>
<proteinExistence type="predicted"/>
<accession>Q4N5N5</accession>
<name>Q4N5N5_THEPA</name>
<dbReference type="AlphaFoldDB" id="Q4N5N5"/>